<dbReference type="Gene3D" id="3.40.50.1820">
    <property type="entry name" value="alpha/beta hydrolase"/>
    <property type="match status" value="1"/>
</dbReference>
<dbReference type="Proteomes" id="UP000011758">
    <property type="component" value="Unassembled WGS sequence"/>
</dbReference>
<dbReference type="OrthoDB" id="9769481at2"/>
<keyword evidence="2" id="KW-1185">Reference proteome</keyword>
<accession>M2NFH9</accession>
<proteinExistence type="predicted"/>
<protein>
    <recommendedName>
        <fullName evidence="3">DUF2974 domain-containing protein</fullName>
    </recommendedName>
</protein>
<dbReference type="InterPro" id="IPR024499">
    <property type="entry name" value="Mbeg1-like"/>
</dbReference>
<dbReference type="eggNOG" id="COG1073">
    <property type="taxonomic scope" value="Bacteria"/>
</dbReference>
<dbReference type="AlphaFoldDB" id="M2NFH9"/>
<sequence length="379" mass="44462">MIQENIFTYLRFRGSIDFKDDPFNEIDAMIFSILSYIDFSDFYYEGISINEVYLALVRNDNANSDDEEKTKQRNKELIYLMTQSKRFSQVKFYHYCDQTSYEDIIQFSGIHIEYTKNHYFIAFRGTDNSLTGWKENWMMIYMTSVPAQLSAVDYLNSTIDCSFKGHFKKYIIGGHSKGGNLALFGALNCQNRTVEKINEFYLFDSPGLKESFHYTERYNKIKKKIHAFTPEFSIIAMTFEYAELGHMVASFEEGLNQHYGENWIVDGNHFKEAVYRNEESIRIEKIFKKWLERIPNDQREIFVESLFIVLEKANIVTMTDFSNMNFRNIFAIMKAMTALSKEHRILIIKILSLLAAITGKSMLKHMEGKNNAKTRNKST</sequence>
<evidence type="ECO:0008006" key="3">
    <source>
        <dbReference type="Google" id="ProtNLM"/>
    </source>
</evidence>
<dbReference type="BioCyc" id="ECAT999415-HMP:GTTI-763-MONOMER"/>
<evidence type="ECO:0000313" key="1">
    <source>
        <dbReference type="EMBL" id="EMD16963.1"/>
    </source>
</evidence>
<comment type="caution">
    <text evidence="1">The sequence shown here is derived from an EMBL/GenBank/DDBJ whole genome shotgun (WGS) entry which is preliminary data.</text>
</comment>
<dbReference type="InterPro" id="IPR029058">
    <property type="entry name" value="AB_hydrolase_fold"/>
</dbReference>
<dbReference type="STRING" id="999415.HMPREF9943_00741"/>
<dbReference type="EMBL" id="AGEJ01000012">
    <property type="protein sequence ID" value="EMD16963.1"/>
    <property type="molecule type" value="Genomic_DNA"/>
</dbReference>
<evidence type="ECO:0000313" key="2">
    <source>
        <dbReference type="Proteomes" id="UP000011758"/>
    </source>
</evidence>
<gene>
    <name evidence="1" type="ORF">HMPREF9943_00741</name>
</gene>
<dbReference type="RefSeq" id="WP_004802153.1">
    <property type="nucleotide sequence ID" value="NZ_KB446647.1"/>
</dbReference>
<dbReference type="Pfam" id="PF11187">
    <property type="entry name" value="Mbeg1-like"/>
    <property type="match status" value="1"/>
</dbReference>
<organism evidence="1 2">
    <name type="scientific">Eggerthia catenaformis OT 569 = DSM 20559</name>
    <dbReference type="NCBI Taxonomy" id="999415"/>
    <lineage>
        <taxon>Bacteria</taxon>
        <taxon>Bacillati</taxon>
        <taxon>Bacillota</taxon>
        <taxon>Erysipelotrichia</taxon>
        <taxon>Erysipelotrichales</taxon>
        <taxon>Coprobacillaceae</taxon>
        <taxon>Eggerthia</taxon>
    </lineage>
</organism>
<reference evidence="1 2" key="1">
    <citation type="submission" date="2013-02" db="EMBL/GenBank/DDBJ databases">
        <title>The Genome Sequence of Lactobacillus catenaformis F0143.</title>
        <authorList>
            <consortium name="The Broad Institute Genome Sequencing Platform"/>
            <person name="Earl A."/>
            <person name="Ward D."/>
            <person name="Feldgarden M."/>
            <person name="Gevers D."/>
            <person name="Izard J."/>
            <person name="Blanton J.M."/>
            <person name="Mathney J."/>
            <person name="Dewhirst F.E."/>
            <person name="Young S.K."/>
            <person name="Zeng Q."/>
            <person name="Gargeya S."/>
            <person name="Fitzgerald M."/>
            <person name="Haas B."/>
            <person name="Abouelleil A."/>
            <person name="Alvarado L."/>
            <person name="Arachchi H.M."/>
            <person name="Berlin A."/>
            <person name="Chapman S.B."/>
            <person name="Gearin G."/>
            <person name="Goldberg J."/>
            <person name="Griggs A."/>
            <person name="Gujja S."/>
            <person name="Hansen M."/>
            <person name="Heiman D."/>
            <person name="Howarth C."/>
            <person name="Larimer J."/>
            <person name="Lui A."/>
            <person name="MacDonald P.J.P."/>
            <person name="McCowen C."/>
            <person name="Montmayeur A."/>
            <person name="Murphy C."/>
            <person name="Neiman D."/>
            <person name="Pearson M."/>
            <person name="Priest M."/>
            <person name="Roberts A."/>
            <person name="Saif S."/>
            <person name="Shea T."/>
            <person name="Sisk P."/>
            <person name="Stolte C."/>
            <person name="Sykes S."/>
            <person name="Wortman J."/>
            <person name="Nusbaum C."/>
            <person name="Birren B."/>
        </authorList>
    </citation>
    <scope>NUCLEOTIDE SEQUENCE [LARGE SCALE GENOMIC DNA]</scope>
    <source>
        <strain evidence="1 2">OT 569</strain>
    </source>
</reference>
<dbReference type="SUPFAM" id="SSF53474">
    <property type="entry name" value="alpha/beta-Hydrolases"/>
    <property type="match status" value="1"/>
</dbReference>
<name>M2NFH9_9FIRM</name>